<protein>
    <recommendedName>
        <fullName evidence="2">Methyltransferase domain-containing protein</fullName>
    </recommendedName>
</protein>
<evidence type="ECO:0000259" key="2">
    <source>
        <dbReference type="Pfam" id="PF13679"/>
    </source>
</evidence>
<keyword evidence="4" id="KW-1185">Reference proteome</keyword>
<dbReference type="GO" id="GO:0005737">
    <property type="term" value="C:cytoplasm"/>
    <property type="evidence" value="ECO:0007669"/>
    <property type="project" value="TreeGrafter"/>
</dbReference>
<accession>C1EDT6</accession>
<evidence type="ECO:0000313" key="3">
    <source>
        <dbReference type="EMBL" id="ACO66112.1"/>
    </source>
</evidence>
<dbReference type="Gene3D" id="3.40.50.150">
    <property type="entry name" value="Vaccinia Virus protein VP39"/>
    <property type="match status" value="1"/>
</dbReference>
<feature type="region of interest" description="Disordered" evidence="1">
    <location>
        <begin position="42"/>
        <end position="68"/>
    </location>
</feature>
<dbReference type="AlphaFoldDB" id="C1EDT6"/>
<dbReference type="eggNOG" id="ENOG502S5SB">
    <property type="taxonomic scope" value="Eukaryota"/>
</dbReference>
<dbReference type="InterPro" id="IPR029063">
    <property type="entry name" value="SAM-dependent_MTases_sf"/>
</dbReference>
<evidence type="ECO:0000256" key="1">
    <source>
        <dbReference type="SAM" id="MobiDB-lite"/>
    </source>
</evidence>
<dbReference type="InParanoid" id="C1EDT6"/>
<feature type="region of interest" description="Disordered" evidence="1">
    <location>
        <begin position="368"/>
        <end position="387"/>
    </location>
</feature>
<gene>
    <name evidence="3" type="ORF">MICPUN_62384</name>
</gene>
<proteinExistence type="predicted"/>
<feature type="domain" description="Methyltransferase" evidence="2">
    <location>
        <begin position="265"/>
        <end position="430"/>
    </location>
</feature>
<dbReference type="PANTHER" id="PTHR13369:SF3">
    <property type="entry name" value="METHYLTRANSFERASE DOMAIN-CONTAINING PROTEIN"/>
    <property type="match status" value="1"/>
</dbReference>
<dbReference type="Pfam" id="PF13679">
    <property type="entry name" value="Methyltransf_32"/>
    <property type="match status" value="1"/>
</dbReference>
<dbReference type="OMA" id="EHTPRNT"/>
<dbReference type="GeneID" id="8247586"/>
<feature type="region of interest" description="Disordered" evidence="1">
    <location>
        <begin position="132"/>
        <end position="170"/>
    </location>
</feature>
<dbReference type="SUPFAM" id="SSF53335">
    <property type="entry name" value="S-adenosyl-L-methionine-dependent methyltransferases"/>
    <property type="match status" value="1"/>
</dbReference>
<dbReference type="InterPro" id="IPR025714">
    <property type="entry name" value="Methyltranfer_dom"/>
</dbReference>
<dbReference type="PANTHER" id="PTHR13369">
    <property type="match status" value="1"/>
</dbReference>
<dbReference type="RefSeq" id="XP_002504854.1">
    <property type="nucleotide sequence ID" value="XM_002504808.1"/>
</dbReference>
<dbReference type="KEGG" id="mis:MICPUN_62384"/>
<dbReference type="Proteomes" id="UP000002009">
    <property type="component" value="Chromosome 11"/>
</dbReference>
<sequence length="552" mass="59975">MQASALQSISRCYRLGLRRPAREFPARGFQSARPRRWIGASAAAGGADGGTAVEDTPATKGGKGGKRDLQEAYREVREMLTDPSRLVRAVASGKAKGADPEWRRLEMRPVALKGGVKLQVVKYDERQAFTSNHAYAGATPSAPRGRRGRRATGGGDPSRTAKSPPVDADEAVDEALRCGFGHWRVETCEEVLSLRVTKSGEAAVSRSRSLLANANKGGGDNAAATNRPLAHDRQKRRLLSPSDPFLVHVGVSTKDGASIKADRRDKYKQVEEFLRLVDAAVADARTGGHMSHGSSERPTRLVDLGCGNAYLTFGAYAWLNRTQGQPLEVVGVDVKRQARETNRRVAAALGWERDCVFVEGTIAGASLAFPTPRGGDGGDQSPGKSEPPEVDIVLALHACDTATDEALVRAVRWNAPLTLVAPCCHHDLQTRVRENTQLAPSLAPTLRHGILRERLGDVLTDAFRAHVMRLLGHRVDVVEWIGGEHTPRNTMIRAVRTNARAAPELWREYDEMRELWGVTPWLAEALAPELAAAREEAMRDPVPVAADGEVER</sequence>
<dbReference type="STRING" id="296587.C1EDT6"/>
<dbReference type="EMBL" id="CP001330">
    <property type="protein sequence ID" value="ACO66112.1"/>
    <property type="molecule type" value="Genomic_DNA"/>
</dbReference>
<feature type="region of interest" description="Disordered" evidence="1">
    <location>
        <begin position="212"/>
        <end position="233"/>
    </location>
</feature>
<dbReference type="OrthoDB" id="547169at2759"/>
<reference evidence="3 4" key="1">
    <citation type="journal article" date="2009" name="Science">
        <title>Green evolution and dynamic adaptations revealed by genomes of the marine picoeukaryotes Micromonas.</title>
        <authorList>
            <person name="Worden A.Z."/>
            <person name="Lee J.H."/>
            <person name="Mock T."/>
            <person name="Rouze P."/>
            <person name="Simmons M.P."/>
            <person name="Aerts A.L."/>
            <person name="Allen A.E."/>
            <person name="Cuvelier M.L."/>
            <person name="Derelle E."/>
            <person name="Everett M.V."/>
            <person name="Foulon E."/>
            <person name="Grimwood J."/>
            <person name="Gundlach H."/>
            <person name="Henrissat B."/>
            <person name="Napoli C."/>
            <person name="McDonald S.M."/>
            <person name="Parker M.S."/>
            <person name="Rombauts S."/>
            <person name="Salamov A."/>
            <person name="Von Dassow P."/>
            <person name="Badger J.H."/>
            <person name="Coutinho P.M."/>
            <person name="Demir E."/>
            <person name="Dubchak I."/>
            <person name="Gentemann C."/>
            <person name="Eikrem W."/>
            <person name="Gready J.E."/>
            <person name="John U."/>
            <person name="Lanier W."/>
            <person name="Lindquist E.A."/>
            <person name="Lucas S."/>
            <person name="Mayer K.F."/>
            <person name="Moreau H."/>
            <person name="Not F."/>
            <person name="Otillar R."/>
            <person name="Panaud O."/>
            <person name="Pangilinan J."/>
            <person name="Paulsen I."/>
            <person name="Piegu B."/>
            <person name="Poliakov A."/>
            <person name="Robbens S."/>
            <person name="Schmutz J."/>
            <person name="Toulza E."/>
            <person name="Wyss T."/>
            <person name="Zelensky A."/>
            <person name="Zhou K."/>
            <person name="Armbrust E.V."/>
            <person name="Bhattacharya D."/>
            <person name="Goodenough U.W."/>
            <person name="Van de Peer Y."/>
            <person name="Grigoriev I.V."/>
        </authorList>
    </citation>
    <scope>NUCLEOTIDE SEQUENCE [LARGE SCALE GENOMIC DNA]</scope>
    <source>
        <strain evidence="4">RCC299 / NOUM17</strain>
    </source>
</reference>
<organism evidence="3 4">
    <name type="scientific">Micromonas commoda (strain RCC299 / NOUM17 / CCMP2709)</name>
    <name type="common">Picoplanktonic green alga</name>
    <dbReference type="NCBI Taxonomy" id="296587"/>
    <lineage>
        <taxon>Eukaryota</taxon>
        <taxon>Viridiplantae</taxon>
        <taxon>Chlorophyta</taxon>
        <taxon>Mamiellophyceae</taxon>
        <taxon>Mamiellales</taxon>
        <taxon>Mamiellaceae</taxon>
        <taxon>Micromonas</taxon>
    </lineage>
</organism>
<evidence type="ECO:0000313" key="4">
    <source>
        <dbReference type="Proteomes" id="UP000002009"/>
    </source>
</evidence>
<name>C1EDT6_MICCC</name>